<organism evidence="2 3">
    <name type="scientific">Marinibactrum halimedae</name>
    <dbReference type="NCBI Taxonomy" id="1444977"/>
    <lineage>
        <taxon>Bacteria</taxon>
        <taxon>Pseudomonadati</taxon>
        <taxon>Pseudomonadota</taxon>
        <taxon>Gammaproteobacteria</taxon>
        <taxon>Cellvibrionales</taxon>
        <taxon>Cellvibrionaceae</taxon>
        <taxon>Marinibactrum</taxon>
    </lineage>
</organism>
<evidence type="ECO:0000256" key="1">
    <source>
        <dbReference type="SAM" id="Phobius"/>
    </source>
</evidence>
<comment type="caution">
    <text evidence="2">The sequence shown here is derived from an EMBL/GenBank/DDBJ whole genome shotgun (WGS) entry which is preliminary data.</text>
</comment>
<name>A0AA37T726_9GAMM</name>
<dbReference type="AlphaFoldDB" id="A0AA37T726"/>
<proteinExistence type="predicted"/>
<protein>
    <submittedName>
        <fullName evidence="2">Uncharacterized protein</fullName>
    </submittedName>
</protein>
<accession>A0AA37T726</accession>
<keyword evidence="1" id="KW-1133">Transmembrane helix</keyword>
<dbReference type="Proteomes" id="UP001156870">
    <property type="component" value="Unassembled WGS sequence"/>
</dbReference>
<gene>
    <name evidence="2" type="ORF">GCM10007877_18880</name>
</gene>
<feature type="transmembrane region" description="Helical" evidence="1">
    <location>
        <begin position="6"/>
        <end position="24"/>
    </location>
</feature>
<reference evidence="2 3" key="1">
    <citation type="journal article" date="2014" name="Int. J. Syst. Evol. Microbiol.">
        <title>Complete genome sequence of Corynebacterium casei LMG S-19264T (=DSM 44701T), isolated from a smear-ripened cheese.</title>
        <authorList>
            <consortium name="US DOE Joint Genome Institute (JGI-PGF)"/>
            <person name="Walter F."/>
            <person name="Albersmeier A."/>
            <person name="Kalinowski J."/>
            <person name="Ruckert C."/>
        </authorList>
    </citation>
    <scope>NUCLEOTIDE SEQUENCE [LARGE SCALE GENOMIC DNA]</scope>
    <source>
        <strain evidence="2 3">NBRC 110095</strain>
    </source>
</reference>
<dbReference type="EMBL" id="BSPD01000039">
    <property type="protein sequence ID" value="GLS26173.1"/>
    <property type="molecule type" value="Genomic_DNA"/>
</dbReference>
<keyword evidence="1" id="KW-0472">Membrane</keyword>
<keyword evidence="1" id="KW-0812">Transmembrane</keyword>
<sequence>MKNSDWIAIVSILATALVSIYATYSQYEANAIQQERNYELERYRQANQLELLQVKAEIERFTKYCSKVELAIKEASDLKATSEEKSNNKELQKLLYLRAVEFIYLLPNDTKHDVFKIIREGKDPIETILGTLQFSYDDCLGKSGKNT</sequence>
<dbReference type="RefSeq" id="WP_232593071.1">
    <property type="nucleotide sequence ID" value="NZ_BSPD01000039.1"/>
</dbReference>
<keyword evidence="3" id="KW-1185">Reference proteome</keyword>
<evidence type="ECO:0000313" key="2">
    <source>
        <dbReference type="EMBL" id="GLS26173.1"/>
    </source>
</evidence>
<evidence type="ECO:0000313" key="3">
    <source>
        <dbReference type="Proteomes" id="UP001156870"/>
    </source>
</evidence>